<dbReference type="RefSeq" id="WP_394007039.1">
    <property type="nucleotide sequence ID" value="NZ_JBAFUR010000001.1"/>
</dbReference>
<keyword evidence="2" id="KW-1185">Reference proteome</keyword>
<protein>
    <submittedName>
        <fullName evidence="1">Uncharacterized protein</fullName>
    </submittedName>
</protein>
<dbReference type="Proteomes" id="UP001604043">
    <property type="component" value="Unassembled WGS sequence"/>
</dbReference>
<organism evidence="1 2">
    <name type="scientific">Xanthobacter aminoxidans</name>
    <dbReference type="NCBI Taxonomy" id="186280"/>
    <lineage>
        <taxon>Bacteria</taxon>
        <taxon>Pseudomonadati</taxon>
        <taxon>Pseudomonadota</taxon>
        <taxon>Alphaproteobacteria</taxon>
        <taxon>Hyphomicrobiales</taxon>
        <taxon>Xanthobacteraceae</taxon>
        <taxon>Xanthobacter</taxon>
    </lineage>
</organism>
<accession>A0ABW6ZA14</accession>
<dbReference type="EMBL" id="JBAFUR010000001">
    <property type="protein sequence ID" value="MFG1250606.1"/>
    <property type="molecule type" value="Genomic_DNA"/>
</dbReference>
<sequence length="109" mass="11177">MQTIYLRFGDRAAALAALAAGLGYGPAIDPEGGETWPSTGFAAGTRFDLVFMGEIRAPTGETIDTPFGPSPVTAPLPGYHVNVLWWGAEPPDFGAAVVTPATPAGVFAA</sequence>
<evidence type="ECO:0000313" key="1">
    <source>
        <dbReference type="EMBL" id="MFG1250606.1"/>
    </source>
</evidence>
<proteinExistence type="predicted"/>
<gene>
    <name evidence="1" type="ORF">V5F30_00210</name>
</gene>
<name>A0ABW6ZA14_9HYPH</name>
<comment type="caution">
    <text evidence="1">The sequence shown here is derived from an EMBL/GenBank/DDBJ whole genome shotgun (WGS) entry which is preliminary data.</text>
</comment>
<reference evidence="1 2" key="1">
    <citation type="submission" date="2024-02" db="EMBL/GenBank/DDBJ databases">
        <title>Expansion and revision of Xanthobacter and proposal of Roseixanthobacter gen. nov.</title>
        <authorList>
            <person name="Soltysiak M.P.M."/>
            <person name="Jalihal A."/>
            <person name="Ory A."/>
            <person name="Chrisophersen C."/>
            <person name="Lee A.D."/>
            <person name="Boulton J."/>
            <person name="Springer M."/>
        </authorList>
    </citation>
    <scope>NUCLEOTIDE SEQUENCE [LARGE SCALE GENOMIC DNA]</scope>
    <source>
        <strain evidence="1 2">CB5</strain>
    </source>
</reference>
<evidence type="ECO:0000313" key="2">
    <source>
        <dbReference type="Proteomes" id="UP001604043"/>
    </source>
</evidence>